<feature type="transmembrane region" description="Helical" evidence="1">
    <location>
        <begin position="6"/>
        <end position="24"/>
    </location>
</feature>
<feature type="transmembrane region" description="Helical" evidence="1">
    <location>
        <begin position="395"/>
        <end position="412"/>
    </location>
</feature>
<keyword evidence="1" id="KW-0812">Transmembrane</keyword>
<name>A0ABT9XEF1_9BACL</name>
<feature type="transmembrane region" description="Helical" evidence="1">
    <location>
        <begin position="363"/>
        <end position="383"/>
    </location>
</feature>
<feature type="transmembrane region" description="Helical" evidence="1">
    <location>
        <begin position="36"/>
        <end position="55"/>
    </location>
</feature>
<evidence type="ECO:0000256" key="1">
    <source>
        <dbReference type="SAM" id="Phobius"/>
    </source>
</evidence>
<feature type="transmembrane region" description="Helical" evidence="1">
    <location>
        <begin position="259"/>
        <end position="283"/>
    </location>
</feature>
<comment type="caution">
    <text evidence="2">The sequence shown here is derived from an EMBL/GenBank/DDBJ whole genome shotgun (WGS) entry which is preliminary data.</text>
</comment>
<dbReference type="RefSeq" id="WP_274455910.1">
    <property type="nucleotide sequence ID" value="NZ_CP067097.1"/>
</dbReference>
<feature type="transmembrane region" description="Helical" evidence="1">
    <location>
        <begin position="93"/>
        <end position="113"/>
    </location>
</feature>
<dbReference type="EMBL" id="JAUSTP010000001">
    <property type="protein sequence ID" value="MDQ0188510.1"/>
    <property type="molecule type" value="Genomic_DNA"/>
</dbReference>
<sequence length="643" mass="73105">MYVADLTRIILLLMAGFLIVLYRLPYEPIKRRREPIAVYLFCLTLTALLTVLFHGTPFGLNSYMGDQHYLLAAITKYRYGWAWSDFSYAHLPAYYPPLYFYVLGKVAWLAHIAPYHMVKLGFLAAALFLPAITYHVWSRLIGKRPALCLTFLLFLGFPSEFLYKTYEFSTAVLIVPWWLYFGERAIPAMWATRRAKTFSLIAGGITGAIIFQTYYYWFFLIVCAIIVSSILHWMQRSSAGSHAAVESPFGNGLWHKLRMLMLVFILSAYYWVPLLVDAVTVGYQNFQNRWLSLSMMSIHFFDQLNTMDILTAAELAGFLYLLVHYTRSKTSRVLFELTLACFVWYLVGFVGILFGSPNLHMKAWLLNDSLLLVGAVLAIERLLQMKRVIPYANRLWLFAACVVILAQGQVYVETITGQSQPTGTSKYYETALTHTKPPGSVKELAAVGNVNGKVFLTDQTDDIDFAPFDLFIDENPNYANPSARYGDRAQFVSTLGQVHSAQAFAWLLQYNEFDTVDYIWMTHPYLVVGMDNYPNGTRYKRVSIPTVYKHSPDFSRVGSTDIYKVLPVSKTAYQHFDLYALAVASRYAQPSLQPDVLRVFQQRVRTVHNEAALQSITPVLQGDPSLAAWVAARAAALDTSHGR</sequence>
<keyword evidence="1" id="KW-1133">Transmembrane helix</keyword>
<keyword evidence="1" id="KW-0472">Membrane</keyword>
<feature type="transmembrane region" description="Helical" evidence="1">
    <location>
        <begin position="193"/>
        <end position="211"/>
    </location>
</feature>
<proteinExistence type="predicted"/>
<evidence type="ECO:0000313" key="2">
    <source>
        <dbReference type="EMBL" id="MDQ0188510.1"/>
    </source>
</evidence>
<feature type="transmembrane region" description="Helical" evidence="1">
    <location>
        <begin position="303"/>
        <end position="322"/>
    </location>
</feature>
<evidence type="ECO:0000313" key="3">
    <source>
        <dbReference type="Proteomes" id="UP001232973"/>
    </source>
</evidence>
<protein>
    <recommendedName>
        <fullName evidence="4">Arabinofuranosyltransferase AftA</fullName>
    </recommendedName>
</protein>
<feature type="transmembrane region" description="Helical" evidence="1">
    <location>
        <begin position="161"/>
        <end position="181"/>
    </location>
</feature>
<keyword evidence="3" id="KW-1185">Reference proteome</keyword>
<accession>A0ABT9XEF1</accession>
<feature type="transmembrane region" description="Helical" evidence="1">
    <location>
        <begin position="120"/>
        <end position="137"/>
    </location>
</feature>
<gene>
    <name evidence="2" type="ORF">J2S03_000314</name>
</gene>
<feature type="transmembrane region" description="Helical" evidence="1">
    <location>
        <begin position="334"/>
        <end position="357"/>
    </location>
</feature>
<evidence type="ECO:0008006" key="4">
    <source>
        <dbReference type="Google" id="ProtNLM"/>
    </source>
</evidence>
<organism evidence="2 3">
    <name type="scientific">Alicyclobacillus cycloheptanicus</name>
    <dbReference type="NCBI Taxonomy" id="1457"/>
    <lineage>
        <taxon>Bacteria</taxon>
        <taxon>Bacillati</taxon>
        <taxon>Bacillota</taxon>
        <taxon>Bacilli</taxon>
        <taxon>Bacillales</taxon>
        <taxon>Alicyclobacillaceae</taxon>
        <taxon>Alicyclobacillus</taxon>
    </lineage>
</organism>
<feature type="transmembrane region" description="Helical" evidence="1">
    <location>
        <begin position="217"/>
        <end position="234"/>
    </location>
</feature>
<reference evidence="2 3" key="1">
    <citation type="submission" date="2023-07" db="EMBL/GenBank/DDBJ databases">
        <title>Genomic Encyclopedia of Type Strains, Phase IV (KMG-IV): sequencing the most valuable type-strain genomes for metagenomic binning, comparative biology and taxonomic classification.</title>
        <authorList>
            <person name="Goeker M."/>
        </authorList>
    </citation>
    <scope>NUCLEOTIDE SEQUENCE [LARGE SCALE GENOMIC DNA]</scope>
    <source>
        <strain evidence="2 3">DSM 4006</strain>
    </source>
</reference>
<dbReference type="Proteomes" id="UP001232973">
    <property type="component" value="Unassembled WGS sequence"/>
</dbReference>